<dbReference type="PROSITE" id="PS51104">
    <property type="entry name" value="PTS_EIIC_TYPE_2"/>
    <property type="match status" value="1"/>
</dbReference>
<comment type="subcellular location">
    <subcellularLocation>
        <location evidence="1">Cell inner membrane</location>
        <topology evidence="1">Multi-pass membrane protein</topology>
    </subcellularLocation>
    <subcellularLocation>
        <location evidence="2">Cytoplasm</location>
    </subcellularLocation>
</comment>
<dbReference type="InterPro" id="IPR013011">
    <property type="entry name" value="PTS_EIIB_2"/>
</dbReference>
<dbReference type="InterPro" id="IPR016152">
    <property type="entry name" value="PTrfase/Anion_transptr"/>
</dbReference>
<evidence type="ECO:0000256" key="3">
    <source>
        <dbReference type="ARBA" id="ARBA00022448"/>
    </source>
</evidence>
<dbReference type="Proteomes" id="UP000250354">
    <property type="component" value="Chromosome"/>
</dbReference>
<dbReference type="InterPro" id="IPR004715">
    <property type="entry name" value="PTS_IIA_fruc"/>
</dbReference>
<evidence type="ECO:0000256" key="1">
    <source>
        <dbReference type="ARBA" id="ARBA00004429"/>
    </source>
</evidence>
<name>A0A1E9PRH5_9LACT</name>
<reference evidence="18 19" key="1">
    <citation type="journal article" date="2020" name="J. Bacteriol.">
        <title>Aerococcus urinae Isolated from Women with Lower Urinary Tract Symptoms: In Vitro Aggregation and Genome Analysis.</title>
        <authorList>
            <person name="Hilt E.E."/>
            <person name="Putonti C."/>
            <person name="Thomas-White K."/>
            <person name="Lewis A.L."/>
            <person name="Visick K.L."/>
            <person name="Gilbert N.M."/>
            <person name="Wolfe A.J."/>
        </authorList>
    </citation>
    <scope>NUCLEOTIDE SEQUENCE [LARGE SCALE GENOMIC DNA]</scope>
    <source>
        <strain evidence="18 19">UMB1016</strain>
    </source>
</reference>
<evidence type="ECO:0000256" key="11">
    <source>
        <dbReference type="ARBA" id="ARBA00023136"/>
    </source>
</evidence>
<dbReference type="Pfam" id="PF00359">
    <property type="entry name" value="PTS_EIIA_2"/>
    <property type="match status" value="1"/>
</dbReference>
<feature type="transmembrane region" description="Helical" evidence="13">
    <location>
        <begin position="520"/>
        <end position="547"/>
    </location>
</feature>
<dbReference type="PROSITE" id="PS00372">
    <property type="entry name" value="PTS_EIIA_TYPE_2_HIS"/>
    <property type="match status" value="1"/>
</dbReference>
<evidence type="ECO:0000313" key="18">
    <source>
        <dbReference type="EMBL" id="WWC55475.1"/>
    </source>
</evidence>
<feature type="domain" description="PTS EIIB type-2" evidence="15">
    <location>
        <begin position="183"/>
        <end position="278"/>
    </location>
</feature>
<dbReference type="InterPro" id="IPR002178">
    <property type="entry name" value="PTS_EIIA_type-2_dom"/>
</dbReference>
<feature type="domain" description="PTS EIIC type-2" evidence="16">
    <location>
        <begin position="307"/>
        <end position="663"/>
    </location>
</feature>
<dbReference type="NCBIfam" id="TIGR00848">
    <property type="entry name" value="fruA"/>
    <property type="match status" value="1"/>
</dbReference>
<reference evidence="17" key="2">
    <citation type="submission" date="2022-09" db="EMBL/GenBank/DDBJ databases">
        <title>Aerococcus urinae taxonomy study.</title>
        <authorList>
            <person name="Christensen J."/>
            <person name="Senneby E."/>
        </authorList>
    </citation>
    <scope>NUCLEOTIDE SEQUENCE</scope>
    <source>
        <strain evidence="17">LUND-41-B12</strain>
    </source>
</reference>
<keyword evidence="3" id="KW-0813">Transport</keyword>
<feature type="region of interest" description="Disordered" evidence="12">
    <location>
        <begin position="151"/>
        <end position="176"/>
    </location>
</feature>
<feature type="transmembrane region" description="Helical" evidence="13">
    <location>
        <begin position="413"/>
        <end position="437"/>
    </location>
</feature>
<feature type="transmembrane region" description="Helical" evidence="13">
    <location>
        <begin position="636"/>
        <end position="654"/>
    </location>
</feature>
<evidence type="ECO:0000313" key="17">
    <source>
        <dbReference type="EMBL" id="MCY3088270.1"/>
    </source>
</evidence>
<evidence type="ECO:0000256" key="13">
    <source>
        <dbReference type="SAM" id="Phobius"/>
    </source>
</evidence>
<evidence type="ECO:0000256" key="9">
    <source>
        <dbReference type="ARBA" id="ARBA00022692"/>
    </source>
</evidence>
<feature type="transmembrane region" description="Helical" evidence="13">
    <location>
        <begin position="318"/>
        <end position="337"/>
    </location>
</feature>
<feature type="transmembrane region" description="Helical" evidence="13">
    <location>
        <begin position="449"/>
        <end position="468"/>
    </location>
</feature>
<dbReference type="FunFam" id="3.40.50.2300:FF:000014">
    <property type="entry name" value="PTS system fructose-like transporter subunit IIB"/>
    <property type="match status" value="1"/>
</dbReference>
<dbReference type="GO" id="GO:0090563">
    <property type="term" value="F:protein-phosphocysteine-sugar phosphotransferase activity"/>
    <property type="evidence" value="ECO:0007669"/>
    <property type="project" value="TreeGrafter"/>
</dbReference>
<accession>A0A1E9PRH5</accession>
<dbReference type="NCBIfam" id="TIGR01427">
    <property type="entry name" value="PTS_IIC_fructo"/>
    <property type="match status" value="1"/>
</dbReference>
<dbReference type="InterPro" id="IPR013014">
    <property type="entry name" value="PTS_EIIC_2"/>
</dbReference>
<evidence type="ECO:0000256" key="10">
    <source>
        <dbReference type="ARBA" id="ARBA00022989"/>
    </source>
</evidence>
<keyword evidence="5" id="KW-0597">Phosphoprotein</keyword>
<dbReference type="InterPro" id="IPR050864">
    <property type="entry name" value="Bacterial_PTS_Sugar_Transport"/>
</dbReference>
<accession>A0A9Q4DFW3</accession>
<evidence type="ECO:0000256" key="8">
    <source>
        <dbReference type="ARBA" id="ARBA00022683"/>
    </source>
</evidence>
<feature type="domain" description="PTS EIIA type-2" evidence="14">
    <location>
        <begin position="5"/>
        <end position="149"/>
    </location>
</feature>
<evidence type="ECO:0000256" key="5">
    <source>
        <dbReference type="ARBA" id="ARBA00022553"/>
    </source>
</evidence>
<dbReference type="EMBL" id="CP145132">
    <property type="protein sequence ID" value="WWC55475.1"/>
    <property type="molecule type" value="Genomic_DNA"/>
</dbReference>
<keyword evidence="11 13" id="KW-0472">Membrane</keyword>
<dbReference type="NCBIfam" id="TIGR00829">
    <property type="entry name" value="FRU"/>
    <property type="match status" value="1"/>
</dbReference>
<dbReference type="InterPro" id="IPR003353">
    <property type="entry name" value="PTS_IIB_fruc"/>
</dbReference>
<keyword evidence="6" id="KW-0762">Sugar transport</keyword>
<evidence type="ECO:0000256" key="7">
    <source>
        <dbReference type="ARBA" id="ARBA00022679"/>
    </source>
</evidence>
<protein>
    <submittedName>
        <fullName evidence="17">Fructose-specific PTS transporter subunit EIIC</fullName>
    </submittedName>
</protein>
<dbReference type="InterPro" id="IPR003501">
    <property type="entry name" value="PTS_EIIB_2/3"/>
</dbReference>
<dbReference type="GeneID" id="89334001"/>
<reference evidence="18" key="3">
    <citation type="submission" date="2024-02" db="EMBL/GenBank/DDBJ databases">
        <authorList>
            <person name="Choi B."/>
        </authorList>
    </citation>
    <scope>NUCLEOTIDE SEQUENCE</scope>
    <source>
        <strain evidence="18">UMB1016</strain>
    </source>
</reference>
<dbReference type="RefSeq" id="WP_070558141.1">
    <property type="nucleotide sequence ID" value="NZ_CAJHLJ010000009.1"/>
</dbReference>
<keyword evidence="19" id="KW-1185">Reference proteome</keyword>
<dbReference type="PANTHER" id="PTHR30505">
    <property type="entry name" value="FRUCTOSE-LIKE PERMEASE"/>
    <property type="match status" value="1"/>
</dbReference>
<dbReference type="AlphaFoldDB" id="A0A1E9PRH5"/>
<keyword evidence="9 13" id="KW-0812">Transmembrane</keyword>
<proteinExistence type="predicted"/>
<dbReference type="InterPro" id="IPR036095">
    <property type="entry name" value="PTS_EIIB-like_sf"/>
</dbReference>
<dbReference type="GO" id="GO:0005737">
    <property type="term" value="C:cytoplasm"/>
    <property type="evidence" value="ECO:0007669"/>
    <property type="project" value="UniProtKB-SubCell"/>
</dbReference>
<dbReference type="PROSITE" id="PS51099">
    <property type="entry name" value="PTS_EIIB_TYPE_2"/>
    <property type="match status" value="1"/>
</dbReference>
<sequence length="667" mass="70186">MKLSDLFVKEAMDLNLQTESKKDTLVHLAKRFSDCGGVSDAEAYVEKLEAREAQSTTGVGDEIAIPHAQHESIKEAAIIFARSAEGIEWESFDGQPAKLIFMIAAPEGGGGEHLKALAQLSKVLLKDGVKDALLKAQSPDEVLEIIKAHDESEEAAEENNEAKAAPVEADNTDTDNTDNDVYIVAVTACPTGIAHTYMAEERLKKAGQAAGYRIKVETNGQSGVENRLTKKDIEEATAVIVAADKQVEMARFDGKPIIIVPVGDGVNKADQLVERAANDKLPIYHAKKGQNTEEEESSDGETLGRLAYKHLMNGVSHMLPFVVAGGILIALSFFWGITSADPAADDYNQIAQALNTVGNLSFAMMLPMLAGFIGHSMADRIGLVIGVIGGICAEPSKFAAFTGVGIFENSVSSGFLGALVAGFLAGGIVWLLEKLFAWLPKSLNGMKSIFLYPVLGVLIMGFLMLFVINGPMGAVMNGLMSLINSIPPSMTIILGFVVGAMMSIDMGGPINKAAYVTGTALVTASAGAGSNVMAAVMCGGMVPPLAIGISATLQKSLWSEDERNSAYVNYVMGAAFITEGAIPFAAKDPLHVIPPLALGSGIAGALSMFFGCVSYVPHGGVFAVLAGGVTNGLMFLLSWLIGGAIAGILLNVFLNRAKNSEQAQKAE</sequence>
<feature type="transmembrane region" description="Helical" evidence="13">
    <location>
        <begin position="488"/>
        <end position="508"/>
    </location>
</feature>
<gene>
    <name evidence="18" type="ORF">DBT44_0004120</name>
    <name evidence="17" type="ORF">ODY61_09245</name>
</gene>
<dbReference type="CDD" id="cd05569">
    <property type="entry name" value="PTS_IIB_fructose"/>
    <property type="match status" value="1"/>
</dbReference>
<dbReference type="Pfam" id="PF02302">
    <property type="entry name" value="PTS_IIB"/>
    <property type="match status" value="1"/>
</dbReference>
<dbReference type="SUPFAM" id="SSF55804">
    <property type="entry name" value="Phoshotransferase/anion transport protein"/>
    <property type="match status" value="1"/>
</dbReference>
<dbReference type="InterPro" id="IPR006327">
    <property type="entry name" value="PTS_IIC_fruc"/>
</dbReference>
<dbReference type="EMBL" id="JAOTMY010000007">
    <property type="protein sequence ID" value="MCY3088270.1"/>
    <property type="molecule type" value="Genomic_DNA"/>
</dbReference>
<evidence type="ECO:0000256" key="2">
    <source>
        <dbReference type="ARBA" id="ARBA00004496"/>
    </source>
</evidence>
<feature type="transmembrane region" description="Helical" evidence="13">
    <location>
        <begin position="357"/>
        <end position="374"/>
    </location>
</feature>
<keyword evidence="4" id="KW-1003">Cell membrane</keyword>
<keyword evidence="8" id="KW-0598">Phosphotransferase system</keyword>
<dbReference type="GO" id="GO:0005351">
    <property type="term" value="F:carbohydrate:proton symporter activity"/>
    <property type="evidence" value="ECO:0007669"/>
    <property type="project" value="InterPro"/>
</dbReference>
<evidence type="ECO:0000313" key="20">
    <source>
        <dbReference type="Proteomes" id="UP001069047"/>
    </source>
</evidence>
<evidence type="ECO:0000256" key="4">
    <source>
        <dbReference type="ARBA" id="ARBA00022475"/>
    </source>
</evidence>
<evidence type="ECO:0000256" key="12">
    <source>
        <dbReference type="SAM" id="MobiDB-lite"/>
    </source>
</evidence>
<organism evidence="17 20">
    <name type="scientific">Aerococcus mictus</name>
    <dbReference type="NCBI Taxonomy" id="2976810"/>
    <lineage>
        <taxon>Bacteria</taxon>
        <taxon>Bacillati</taxon>
        <taxon>Bacillota</taxon>
        <taxon>Bacilli</taxon>
        <taxon>Lactobacillales</taxon>
        <taxon>Aerococcaceae</taxon>
        <taxon>Aerococcus</taxon>
    </lineage>
</organism>
<dbReference type="GO" id="GO:0022877">
    <property type="term" value="F:protein-N(PI)-phosphohistidine-fructose phosphotransferase system transporter activity"/>
    <property type="evidence" value="ECO:0007669"/>
    <property type="project" value="InterPro"/>
</dbReference>
<dbReference type="Gene3D" id="3.40.50.2300">
    <property type="match status" value="1"/>
</dbReference>
<feature type="transmembrane region" description="Helical" evidence="13">
    <location>
        <begin position="596"/>
        <end position="616"/>
    </location>
</feature>
<dbReference type="InterPro" id="IPR003352">
    <property type="entry name" value="PTS_EIIC"/>
</dbReference>
<dbReference type="PANTHER" id="PTHR30505:SF28">
    <property type="entry name" value="PTS SYSTEM 2-O-ALPHA-MANNOSYL-D-GLYCERATE-SPECIFIC EIIABC COMPONENT"/>
    <property type="match status" value="1"/>
</dbReference>
<dbReference type="GO" id="GO:0005886">
    <property type="term" value="C:plasma membrane"/>
    <property type="evidence" value="ECO:0007669"/>
    <property type="project" value="UniProtKB-SubCell"/>
</dbReference>
<dbReference type="Gene3D" id="3.40.930.10">
    <property type="entry name" value="Mannitol-specific EII, Chain A"/>
    <property type="match status" value="1"/>
</dbReference>
<dbReference type="Pfam" id="PF02378">
    <property type="entry name" value="PTS_EIIC"/>
    <property type="match status" value="1"/>
</dbReference>
<dbReference type="FunFam" id="3.40.930.10:FF:000009">
    <property type="entry name" value="PTS system, fructose specific IIABC component"/>
    <property type="match status" value="1"/>
</dbReference>
<dbReference type="PROSITE" id="PS51094">
    <property type="entry name" value="PTS_EIIA_TYPE_2"/>
    <property type="match status" value="1"/>
</dbReference>
<evidence type="ECO:0000259" key="16">
    <source>
        <dbReference type="PROSITE" id="PS51104"/>
    </source>
</evidence>
<dbReference type="CDD" id="cd00211">
    <property type="entry name" value="PTS_IIA_fru"/>
    <property type="match status" value="1"/>
</dbReference>
<keyword evidence="7" id="KW-0808">Transferase</keyword>
<keyword evidence="10 13" id="KW-1133">Transmembrane helix</keyword>
<feature type="transmembrane region" description="Helical" evidence="13">
    <location>
        <begin position="381"/>
        <end position="407"/>
    </location>
</feature>
<evidence type="ECO:0000259" key="14">
    <source>
        <dbReference type="PROSITE" id="PS51094"/>
    </source>
</evidence>
<dbReference type="GO" id="GO:0009401">
    <property type="term" value="P:phosphoenolpyruvate-dependent sugar phosphotransferase system"/>
    <property type="evidence" value="ECO:0007669"/>
    <property type="project" value="UniProtKB-KW"/>
</dbReference>
<evidence type="ECO:0000259" key="15">
    <source>
        <dbReference type="PROSITE" id="PS51099"/>
    </source>
</evidence>
<evidence type="ECO:0000256" key="6">
    <source>
        <dbReference type="ARBA" id="ARBA00022597"/>
    </source>
</evidence>
<dbReference type="Proteomes" id="UP001069047">
    <property type="component" value="Unassembled WGS sequence"/>
</dbReference>
<evidence type="ECO:0000313" key="19">
    <source>
        <dbReference type="Proteomes" id="UP000250354"/>
    </source>
</evidence>
<dbReference type="SUPFAM" id="SSF52794">
    <property type="entry name" value="PTS system IIB component-like"/>
    <property type="match status" value="1"/>
</dbReference>